<dbReference type="RefSeq" id="WP_312562009.1">
    <property type="nucleotide sequence ID" value="NZ_JAVSKO010000004.1"/>
</dbReference>
<evidence type="ECO:0000256" key="2">
    <source>
        <dbReference type="SAM" id="SignalP"/>
    </source>
</evidence>
<dbReference type="EMBL" id="JAVSKO010000004">
    <property type="protein sequence ID" value="MDT3468372.1"/>
    <property type="molecule type" value="Genomic_DNA"/>
</dbReference>
<dbReference type="AlphaFoldDB" id="A0AAJ2MV83"/>
<name>A0AAJ2MV83_STEMA</name>
<evidence type="ECO:0000256" key="1">
    <source>
        <dbReference type="SAM" id="Phobius"/>
    </source>
</evidence>
<evidence type="ECO:0008006" key="5">
    <source>
        <dbReference type="Google" id="ProtNLM"/>
    </source>
</evidence>
<feature type="transmembrane region" description="Helical" evidence="1">
    <location>
        <begin position="50"/>
        <end position="76"/>
    </location>
</feature>
<comment type="caution">
    <text evidence="3">The sequence shown here is derived from an EMBL/GenBank/DDBJ whole genome shotgun (WGS) entry which is preliminary data.</text>
</comment>
<protein>
    <recommendedName>
        <fullName evidence="5">Phage coat protein</fullName>
    </recommendedName>
</protein>
<keyword evidence="1" id="KW-0812">Transmembrane</keyword>
<feature type="chain" id="PRO_5042558566" description="Phage coat protein" evidence="2">
    <location>
        <begin position="41"/>
        <end position="83"/>
    </location>
</feature>
<keyword evidence="1" id="KW-1133">Transmembrane helix</keyword>
<organism evidence="3 4">
    <name type="scientific">Stenotrophomonas maltophilia</name>
    <name type="common">Pseudomonas maltophilia</name>
    <name type="synonym">Xanthomonas maltophilia</name>
    <dbReference type="NCBI Taxonomy" id="40324"/>
    <lineage>
        <taxon>Bacteria</taxon>
        <taxon>Pseudomonadati</taxon>
        <taxon>Pseudomonadota</taxon>
        <taxon>Gammaproteobacteria</taxon>
        <taxon>Lysobacterales</taxon>
        <taxon>Lysobacteraceae</taxon>
        <taxon>Stenotrophomonas</taxon>
        <taxon>Stenotrophomonas maltophilia group</taxon>
    </lineage>
</organism>
<keyword evidence="1" id="KW-0472">Membrane</keyword>
<keyword evidence="2" id="KW-0732">Signal</keyword>
<feature type="signal peptide" evidence="2">
    <location>
        <begin position="1"/>
        <end position="40"/>
    </location>
</feature>
<evidence type="ECO:0000313" key="4">
    <source>
        <dbReference type="Proteomes" id="UP001251948"/>
    </source>
</evidence>
<proteinExistence type="predicted"/>
<sequence>MNKLNRESMILRAKHKASSIKSGVVAAVATAAALPGFAFAQQTATFDPASVLAGIAAMLAAGILIYTAWVAAKWALKAFGIVK</sequence>
<reference evidence="3" key="1">
    <citation type="submission" date="2023-07" db="EMBL/GenBank/DDBJ databases">
        <title>Comparative genomics of clinical Stenotrophomonas maltophilia isolates reveals regions of diversity which correlate with colonization and persistence in vivo.</title>
        <authorList>
            <person name="Mcdaniel M.S."/>
            <person name="Swords W.E."/>
            <person name="Sumpter N.A."/>
            <person name="Lindgren N.R."/>
            <person name="Billiot C.E."/>
        </authorList>
    </citation>
    <scope>NUCLEOTIDE SEQUENCE</scope>
    <source>
        <strain evidence="3">Ism4</strain>
    </source>
</reference>
<accession>A0AAJ2MV83</accession>
<gene>
    <name evidence="3" type="ORF">ROV92_10255</name>
</gene>
<dbReference type="Proteomes" id="UP001251948">
    <property type="component" value="Unassembled WGS sequence"/>
</dbReference>
<evidence type="ECO:0000313" key="3">
    <source>
        <dbReference type="EMBL" id="MDT3468372.1"/>
    </source>
</evidence>